<dbReference type="RefSeq" id="XP_001451990.1">
    <property type="nucleotide sequence ID" value="XM_001451953.1"/>
</dbReference>
<feature type="coiled-coil region" evidence="4">
    <location>
        <begin position="1576"/>
        <end position="1610"/>
    </location>
</feature>
<dbReference type="PANTHER" id="PTHR44489:SF11">
    <property type="entry name" value="WD REPEAT DOMAIN 86"/>
    <property type="match status" value="1"/>
</dbReference>
<dbReference type="InterPro" id="IPR015943">
    <property type="entry name" value="WD40/YVTN_repeat-like_dom_sf"/>
</dbReference>
<dbReference type="eggNOG" id="ENOG502SWM4">
    <property type="taxonomic scope" value="Eukaryota"/>
</dbReference>
<feature type="compositionally biased region" description="Polar residues" evidence="5">
    <location>
        <begin position="1929"/>
        <end position="1947"/>
    </location>
</feature>
<dbReference type="PROSITE" id="PS00018">
    <property type="entry name" value="EF_HAND_1"/>
    <property type="match status" value="1"/>
</dbReference>
<keyword evidence="1" id="KW-0106">Calcium</keyword>
<organism evidence="7 8">
    <name type="scientific">Paramecium tetraurelia</name>
    <dbReference type="NCBI Taxonomy" id="5888"/>
    <lineage>
        <taxon>Eukaryota</taxon>
        <taxon>Sar</taxon>
        <taxon>Alveolata</taxon>
        <taxon>Ciliophora</taxon>
        <taxon>Intramacronucleata</taxon>
        <taxon>Oligohymenophorea</taxon>
        <taxon>Peniculida</taxon>
        <taxon>Parameciidae</taxon>
        <taxon>Paramecium</taxon>
    </lineage>
</organism>
<dbReference type="InterPro" id="IPR036322">
    <property type="entry name" value="WD40_repeat_dom_sf"/>
</dbReference>
<evidence type="ECO:0000256" key="4">
    <source>
        <dbReference type="SAM" id="Coils"/>
    </source>
</evidence>
<proteinExistence type="predicted"/>
<dbReference type="InterPro" id="IPR011893">
    <property type="entry name" value="Selenoprotein_Rdx-typ"/>
</dbReference>
<dbReference type="InterPro" id="IPR044715">
    <property type="entry name" value="WDR86-like"/>
</dbReference>
<dbReference type="InParanoid" id="A0DNH6"/>
<dbReference type="HOGENOM" id="CLU_229404_0_0_1"/>
<dbReference type="Pfam" id="PF13833">
    <property type="entry name" value="EF-hand_8"/>
    <property type="match status" value="1"/>
</dbReference>
<dbReference type="Gene3D" id="3.40.30.10">
    <property type="entry name" value="Glutaredoxin"/>
    <property type="match status" value="1"/>
</dbReference>
<dbReference type="Pfam" id="PF13499">
    <property type="entry name" value="EF-hand_7"/>
    <property type="match status" value="1"/>
</dbReference>
<feature type="region of interest" description="Disordered" evidence="5">
    <location>
        <begin position="273"/>
        <end position="305"/>
    </location>
</feature>
<gene>
    <name evidence="7" type="ORF">GSPATT00018789001</name>
</gene>
<reference evidence="7 8" key="1">
    <citation type="journal article" date="2006" name="Nature">
        <title>Global trends of whole-genome duplications revealed by the ciliate Paramecium tetraurelia.</title>
        <authorList>
            <consortium name="Genoscope"/>
            <person name="Aury J.-M."/>
            <person name="Jaillon O."/>
            <person name="Duret L."/>
            <person name="Noel B."/>
            <person name="Jubin C."/>
            <person name="Porcel B.M."/>
            <person name="Segurens B."/>
            <person name="Daubin V."/>
            <person name="Anthouard V."/>
            <person name="Aiach N."/>
            <person name="Arnaiz O."/>
            <person name="Billaut A."/>
            <person name="Beisson J."/>
            <person name="Blanc I."/>
            <person name="Bouhouche K."/>
            <person name="Camara F."/>
            <person name="Duharcourt S."/>
            <person name="Guigo R."/>
            <person name="Gogendeau D."/>
            <person name="Katinka M."/>
            <person name="Keller A.-M."/>
            <person name="Kissmehl R."/>
            <person name="Klotz C."/>
            <person name="Koll F."/>
            <person name="Le Moue A."/>
            <person name="Lepere C."/>
            <person name="Malinsky S."/>
            <person name="Nowacki M."/>
            <person name="Nowak J.K."/>
            <person name="Plattner H."/>
            <person name="Poulain J."/>
            <person name="Ruiz F."/>
            <person name="Serrano V."/>
            <person name="Zagulski M."/>
            <person name="Dessen P."/>
            <person name="Betermier M."/>
            <person name="Weissenbach J."/>
            <person name="Scarpelli C."/>
            <person name="Schachter V."/>
            <person name="Sperling L."/>
            <person name="Meyer E."/>
            <person name="Cohen J."/>
            <person name="Wincker P."/>
        </authorList>
    </citation>
    <scope>NUCLEOTIDE SEQUENCE [LARGE SCALE GENOMIC DNA]</scope>
    <source>
        <strain evidence="7 8">Stock d4-2</strain>
    </source>
</reference>
<sequence>MYRYQETDRLSQLSQPTKRSKKYTQNQSLMVMSRLYDNHFNRDLHGNPWISLGTFKYDRTIKYEHSDAGLSYSNVKIKKLRTFQELWEKNEEIHNKSEQHQGFREFREFRDISEEDVIVTIEYCTNCHEHTGSTKHDETRYLAYAQQLKNEILKRFPIVKVILKPLLYDHLDHSIDTMFLQRRLGCFEVQVVSKQKGQLKFAVIGSKLNSKAWPQIPSIINKLPQYFKKVSFNIDLKYADSDQKIKNTDVRIQPYRPTQQRTQSLMFTSRTNKILRPQSSQSRPKSSYSNLSGQTQKTVKDHEETSYKIERTNQDGRITLTNVPLDVYEVIIEETNDFLRKTHLINLFQLISDDLTLDQIIPLCKQTHSCIVVAVTCEMAPITECRVEIIPLKGGKEAVLKESPPGSAKYEIVVEPNQFYIFIKKIGYQVFKEQIQTSPGVCEYTYTIEKVNQPEEGYDPVQDALDKKNQIKPSNDLRIRKPKYLQPPSGQQSEINLIQFSFIDLVEKTPVPNVYIKVVDELNKKLYSYRSNEHGICKALIQKKITKGRIIITHPYYYDTSKEINETQTINQNPITYYIIQKPQQHSLIVLIVNKPNEEFLNFYIIQENKQVIQEDQEIQQIQNPKDGIQLIKFLNLQNKKDILQLVACLPRLKMDQVQEMYVLTPDRIEKYNLPTLSEEQGMLNPYFWILGSLKEPYETFDVVNQIVFTNQLKSYPNLTKTQQDVEVIQCAFQSPNLIVAANQKNGSVSIWNLDNYLIDNTINNVLSDAANSIIIWDDDNVMLSDNNGQIAWLRKNEESQFALLTSLSINRKINTMCKVGSEGLVLGSVDGKLILLKVDQRQLQIMIDSEIEVESTPQTVEPINKIVSITNDQIAALSDGNKSIYIYKVEKSLDKPLSATQLKSVQIKGYQSCGKPVLQILSLDQKYLVFGGLDGILHTLSIDTLERGPNISLNSDLQVSSVLSNEDGVLITQGNFITFIHLPETIQDLKAQNHKYFQSPVKLYGGDCVAYEKRLLTFTTQGKMVVWSLQDKQFPQISNFLVDSEFPHNLKPDRCSYLLVDAAIPKENFSVYLIKENGETMKESNQIIKFERKEKYFYIEIDQSQQQGLWRLGAQLQNTELIRQRQPKIYFIQPHGFQVLNFPQQIPSSRKQIYHWFIGTLIPNIEMLKTCALYTDTQIVGRFPSLELIKHEGKINQMMFINKDEFITAGEDKQIIVWNAQKFSINKVLQHEAEILSVHIHNGMVLAGNKEGTVIGWKQHDNIWQMDIKFKFHEKGVYSIIYLDGSIVTSSEDRKIQLINYTTGALEHAEPVDRTFVISMVAYNKDSFAAGFPDGRVKTYKREKTGPKIILKTLRTVVTTKVQHLYLINNTQVLVGGMDKLGEILNVEQGTKLKTLKDGHTGQILCSLIYSKHLITGGSDGRLSIWNPDKGMLIKTYELTKEEIRALLIVGRLLITASMGTLHYQALMEQSVYGKKFVHLLNRSLQKKNQNSNSDLYNSIKQLMRPYTSTPQIQHREPAHSAIEFRHNVQHYKPKFYVTKAHQDSNEQFLASKTRDPPNSRVFKKTIPNTMVQDKERLYEELNKTKQLCNSLKLDNHQLKAQLKSQETAMLKCSDVHRNFIQPLIEEYQSSLTNAMAQQYRKQPNEVPQSTIILQLKKQNKELREELEDFKEEMIRVKRSAKLTKIQELEAELKNYSDESLRLKQLLHQQILNTMNPNQTEQSLEDQILTLQEELQKYQSQQEHQNQALKKAQGEIKHLNAVNQELEQNYQKSIKEKTQVKKQLSSLEEQFNKAQLNDPLFKRGQDVTQMKLELEKKVVENNQLKNDNMIKDRRVHELEKSLKDVTSTFQDKLNTVTKEKESFKEKYEKQKQELIELQDKYQQLFFNSNRNLQSSQVYSGKRDPVFTVQSQEDIQNQRRKSQELTPEVQKQNDTVQQNSQSTLQEKQSYRRKVQRKLSSIRQDDIEELLTQLRYKLRAQNIRNAELELYLFRSKDTNETSLGEMIQILQNKPFNLNQNESVLISRYLIEPYGEKEITYNINLTKENESIMQTLIRAIGKYNILVGEDKIQMHEQIRQKLNEKKDDLMAYLKPKKQQGSSQQSIAAQLPGSLVNRQQFKTALLQTSLDEEQTDVLLQTIYEQTQDFNFIDLDMVFSTWPSSGPIKITRAQVEQSNEDGELPDIVRECIDSLLEYANKNGLSILDLRKQIDEDNSGNVERTEMKQFLLKCEIQLNNEQYDLILDHFDLEGDGRISTNDIGIVLNKAYNQKMQAMKEQRSAKKTSKQILNMVATHFLQFMQANKLDLFEVFKTIDQDYSGSVSKDEFKQMLRTRIVIPLDQEEYADFFKLIDNSNDGQIHFNEFQQHMIPEIEKIIQRPYHELLK</sequence>
<dbReference type="Proteomes" id="UP000000600">
    <property type="component" value="Unassembled WGS sequence"/>
</dbReference>
<dbReference type="KEGG" id="ptm:GSPATT00018789001"/>
<keyword evidence="2" id="KW-0676">Redox-active center</keyword>
<feature type="coiled-coil region" evidence="4">
    <location>
        <begin position="1654"/>
        <end position="1828"/>
    </location>
</feature>
<dbReference type="Pfam" id="PF00400">
    <property type="entry name" value="WD40"/>
    <property type="match status" value="1"/>
</dbReference>
<evidence type="ECO:0000259" key="6">
    <source>
        <dbReference type="PROSITE" id="PS50222"/>
    </source>
</evidence>
<accession>A0DNH6</accession>
<dbReference type="OMA" id="NCHEHTG"/>
<feature type="region of interest" description="Disordered" evidence="5">
    <location>
        <begin position="1913"/>
        <end position="1951"/>
    </location>
</feature>
<dbReference type="STRING" id="5888.A0DNH6"/>
<dbReference type="Gene3D" id="2.130.10.10">
    <property type="entry name" value="YVTN repeat-like/Quinoprotein amine dehydrogenase"/>
    <property type="match status" value="3"/>
</dbReference>
<feature type="repeat" description="WD" evidence="3">
    <location>
        <begin position="1398"/>
        <end position="1437"/>
    </location>
</feature>
<dbReference type="Pfam" id="PF10262">
    <property type="entry name" value="Rdx"/>
    <property type="match status" value="1"/>
</dbReference>
<evidence type="ECO:0000313" key="7">
    <source>
        <dbReference type="EMBL" id="CAK84593.1"/>
    </source>
</evidence>
<dbReference type="Gene3D" id="1.10.238.10">
    <property type="entry name" value="EF-hand"/>
    <property type="match status" value="2"/>
</dbReference>
<evidence type="ECO:0000256" key="2">
    <source>
        <dbReference type="ARBA" id="ARBA00023284"/>
    </source>
</evidence>
<feature type="domain" description="EF-hand" evidence="6">
    <location>
        <begin position="2233"/>
        <end position="2268"/>
    </location>
</feature>
<keyword evidence="4" id="KW-0175">Coiled coil</keyword>
<dbReference type="InterPro" id="IPR011992">
    <property type="entry name" value="EF-hand-dom_pair"/>
</dbReference>
<protein>
    <recommendedName>
        <fullName evidence="6">EF-hand domain-containing protein</fullName>
    </recommendedName>
</protein>
<dbReference type="SUPFAM" id="SSF50978">
    <property type="entry name" value="WD40 repeat-like"/>
    <property type="match status" value="2"/>
</dbReference>
<dbReference type="CDD" id="cd00051">
    <property type="entry name" value="EFh"/>
    <property type="match status" value="1"/>
</dbReference>
<dbReference type="EMBL" id="CT868518">
    <property type="protein sequence ID" value="CAK84593.1"/>
    <property type="molecule type" value="Genomic_DNA"/>
</dbReference>
<feature type="compositionally biased region" description="Polar residues" evidence="5">
    <location>
        <begin position="10"/>
        <end position="23"/>
    </location>
</feature>
<dbReference type="SUPFAM" id="SSF47473">
    <property type="entry name" value="EF-hand"/>
    <property type="match status" value="1"/>
</dbReference>
<dbReference type="InterPro" id="IPR001680">
    <property type="entry name" value="WD40_rpt"/>
</dbReference>
<dbReference type="PANTHER" id="PTHR44489">
    <property type="match status" value="1"/>
</dbReference>
<dbReference type="PROSITE" id="PS50222">
    <property type="entry name" value="EF_HAND_2"/>
    <property type="match status" value="3"/>
</dbReference>
<name>A0DNH6_PARTE</name>
<dbReference type="InterPro" id="IPR002048">
    <property type="entry name" value="EF_hand_dom"/>
</dbReference>
<feature type="region of interest" description="Disordered" evidence="5">
    <location>
        <begin position="1"/>
        <end position="23"/>
    </location>
</feature>
<feature type="compositionally biased region" description="Low complexity" evidence="5">
    <location>
        <begin position="276"/>
        <end position="289"/>
    </location>
</feature>
<dbReference type="OrthoDB" id="294843at2759"/>
<dbReference type="GeneID" id="5037775"/>
<evidence type="ECO:0000256" key="5">
    <source>
        <dbReference type="SAM" id="MobiDB-lite"/>
    </source>
</evidence>
<dbReference type="InterPro" id="IPR018247">
    <property type="entry name" value="EF_Hand_1_Ca_BS"/>
</dbReference>
<evidence type="ECO:0000256" key="1">
    <source>
        <dbReference type="ARBA" id="ARBA00022837"/>
    </source>
</evidence>
<evidence type="ECO:0000313" key="8">
    <source>
        <dbReference type="Proteomes" id="UP000000600"/>
    </source>
</evidence>
<keyword evidence="8" id="KW-1185">Reference proteome</keyword>
<feature type="domain" description="EF-hand" evidence="6">
    <location>
        <begin position="2300"/>
        <end position="2335"/>
    </location>
</feature>
<feature type="coiled-coil region" evidence="4">
    <location>
        <begin position="1854"/>
        <end position="1888"/>
    </location>
</feature>
<dbReference type="SMART" id="SM00320">
    <property type="entry name" value="WD40"/>
    <property type="match status" value="5"/>
</dbReference>
<dbReference type="SMART" id="SM00054">
    <property type="entry name" value="EFh"/>
    <property type="match status" value="4"/>
</dbReference>
<dbReference type="GO" id="GO:0005509">
    <property type="term" value="F:calcium ion binding"/>
    <property type="evidence" value="ECO:0007669"/>
    <property type="project" value="InterPro"/>
</dbReference>
<feature type="domain" description="EF-hand" evidence="6">
    <location>
        <begin position="2337"/>
        <end position="2372"/>
    </location>
</feature>
<keyword evidence="3" id="KW-0853">WD repeat</keyword>
<evidence type="ECO:0000256" key="3">
    <source>
        <dbReference type="PROSITE-ProRule" id="PRU00221"/>
    </source>
</evidence>
<dbReference type="PROSITE" id="PS50082">
    <property type="entry name" value="WD_REPEATS_2"/>
    <property type="match status" value="1"/>
</dbReference>